<dbReference type="PANTHER" id="PTHR43240">
    <property type="entry name" value="1,4-DIHYDROXY-2-NAPHTHOYL-COA THIOESTERASE 1"/>
    <property type="match status" value="1"/>
</dbReference>
<dbReference type="GO" id="GO:0005829">
    <property type="term" value="C:cytosol"/>
    <property type="evidence" value="ECO:0007669"/>
    <property type="project" value="TreeGrafter"/>
</dbReference>
<protein>
    <submittedName>
        <fullName evidence="3">PaaI family thioesterase</fullName>
    </submittedName>
</protein>
<reference evidence="3" key="1">
    <citation type="submission" date="2020-09" db="EMBL/GenBank/DDBJ databases">
        <title>Hoyosella lacisalsi sp. nov., a halotolerant actinobacterium isolated from soil of Lake Gudzhirganskoe.</title>
        <authorList>
            <person name="Yang Q."/>
            <person name="Guo P.Y."/>
            <person name="Liu S.W."/>
            <person name="Li F.N."/>
            <person name="Sun C.H."/>
        </authorList>
    </citation>
    <scope>NUCLEOTIDE SEQUENCE</scope>
    <source>
        <strain evidence="3">G463</strain>
    </source>
</reference>
<dbReference type="CDD" id="cd03443">
    <property type="entry name" value="PaaI_thioesterase"/>
    <property type="match status" value="1"/>
</dbReference>
<comment type="caution">
    <text evidence="3">The sequence shown here is derived from an EMBL/GenBank/DDBJ whole genome shotgun (WGS) entry which is preliminary data.</text>
</comment>
<name>A0A927JCT1_9ACTN</name>
<dbReference type="InterPro" id="IPR029069">
    <property type="entry name" value="HotDog_dom_sf"/>
</dbReference>
<feature type="domain" description="Thioesterase" evidence="2">
    <location>
        <begin position="75"/>
        <end position="153"/>
    </location>
</feature>
<accession>A0A927JCT1</accession>
<evidence type="ECO:0000313" key="3">
    <source>
        <dbReference type="EMBL" id="MBD8506948.1"/>
    </source>
</evidence>
<organism evidence="3 4">
    <name type="scientific">Lolliginicoccus lacisalsi</name>
    <dbReference type="NCBI Taxonomy" id="2742202"/>
    <lineage>
        <taxon>Bacteria</taxon>
        <taxon>Bacillati</taxon>
        <taxon>Actinomycetota</taxon>
        <taxon>Actinomycetes</taxon>
        <taxon>Mycobacteriales</taxon>
        <taxon>Hoyosellaceae</taxon>
        <taxon>Lolliginicoccus</taxon>
    </lineage>
</organism>
<dbReference type="PANTHER" id="PTHR43240:SF1">
    <property type="entry name" value="BLR5584 PROTEIN"/>
    <property type="match status" value="1"/>
</dbReference>
<evidence type="ECO:0000259" key="2">
    <source>
        <dbReference type="Pfam" id="PF03061"/>
    </source>
</evidence>
<dbReference type="EMBL" id="JACYWE010000006">
    <property type="protein sequence ID" value="MBD8506948.1"/>
    <property type="molecule type" value="Genomic_DNA"/>
</dbReference>
<dbReference type="Pfam" id="PF03061">
    <property type="entry name" value="4HBT"/>
    <property type="match status" value="1"/>
</dbReference>
<sequence length="168" mass="17897">MPATERERTYTWSDPASTAGQHVSLSGLEFIRALAEGALDHSPSARTLGFRVVDAGHGTTTIRLVPAEYHYNAVGTVHGGILTAILDSAMGFAISTTLPEQTGYTTLDLNTQFLRPVSIRTGPIEAVGSVVHIGRATATARGEIRTSEGKLCATATTRCMLFRPDRSP</sequence>
<gene>
    <name evidence="3" type="ORF">HT102_10650</name>
</gene>
<evidence type="ECO:0000256" key="1">
    <source>
        <dbReference type="ARBA" id="ARBA00022801"/>
    </source>
</evidence>
<dbReference type="GO" id="GO:0061522">
    <property type="term" value="F:1,4-dihydroxy-2-naphthoyl-CoA thioesterase activity"/>
    <property type="evidence" value="ECO:0007669"/>
    <property type="project" value="TreeGrafter"/>
</dbReference>
<dbReference type="Gene3D" id="3.10.129.10">
    <property type="entry name" value="Hotdog Thioesterase"/>
    <property type="match status" value="1"/>
</dbReference>
<dbReference type="SUPFAM" id="SSF54637">
    <property type="entry name" value="Thioesterase/thiol ester dehydrase-isomerase"/>
    <property type="match status" value="1"/>
</dbReference>
<dbReference type="Proteomes" id="UP000642993">
    <property type="component" value="Unassembled WGS sequence"/>
</dbReference>
<dbReference type="AlphaFoldDB" id="A0A927JCT1"/>
<dbReference type="InterPro" id="IPR003736">
    <property type="entry name" value="PAAI_dom"/>
</dbReference>
<dbReference type="RefSeq" id="WP_192039420.1">
    <property type="nucleotide sequence ID" value="NZ_JACYWE010000006.1"/>
</dbReference>
<keyword evidence="4" id="KW-1185">Reference proteome</keyword>
<keyword evidence="1" id="KW-0378">Hydrolase</keyword>
<evidence type="ECO:0000313" key="4">
    <source>
        <dbReference type="Proteomes" id="UP000642993"/>
    </source>
</evidence>
<proteinExistence type="predicted"/>
<dbReference type="NCBIfam" id="TIGR00369">
    <property type="entry name" value="unchar_dom_1"/>
    <property type="match status" value="1"/>
</dbReference>
<dbReference type="InterPro" id="IPR006683">
    <property type="entry name" value="Thioestr_dom"/>
</dbReference>